<dbReference type="EMBL" id="QKYN01000017">
    <property type="protein sequence ID" value="RAG86940.1"/>
    <property type="molecule type" value="Genomic_DNA"/>
</dbReference>
<organism evidence="4 5">
    <name type="scientific">Streptacidiphilus pinicola</name>
    <dbReference type="NCBI Taxonomy" id="2219663"/>
    <lineage>
        <taxon>Bacteria</taxon>
        <taxon>Bacillati</taxon>
        <taxon>Actinomycetota</taxon>
        <taxon>Actinomycetes</taxon>
        <taxon>Kitasatosporales</taxon>
        <taxon>Streptomycetaceae</taxon>
        <taxon>Streptacidiphilus</taxon>
    </lineage>
</organism>
<evidence type="ECO:0000256" key="2">
    <source>
        <dbReference type="SAM" id="Phobius"/>
    </source>
</evidence>
<comment type="caution">
    <text evidence="4">The sequence shown here is derived from an EMBL/GenBank/DDBJ whole genome shotgun (WGS) entry which is preliminary data.</text>
</comment>
<dbReference type="InterPro" id="IPR016047">
    <property type="entry name" value="M23ase_b-sheet_dom"/>
</dbReference>
<dbReference type="Proteomes" id="UP000248889">
    <property type="component" value="Unassembled WGS sequence"/>
</dbReference>
<accession>A0A2X0KJP9</accession>
<keyword evidence="2" id="KW-1133">Transmembrane helix</keyword>
<keyword evidence="5" id="KW-1185">Reference proteome</keyword>
<keyword evidence="2" id="KW-0812">Transmembrane</keyword>
<evidence type="ECO:0000256" key="1">
    <source>
        <dbReference type="SAM" id="MobiDB-lite"/>
    </source>
</evidence>
<dbReference type="GO" id="GO:0004222">
    <property type="term" value="F:metalloendopeptidase activity"/>
    <property type="evidence" value="ECO:0007669"/>
    <property type="project" value="TreeGrafter"/>
</dbReference>
<feature type="region of interest" description="Disordered" evidence="1">
    <location>
        <begin position="1"/>
        <end position="57"/>
    </location>
</feature>
<evidence type="ECO:0000313" key="4">
    <source>
        <dbReference type="EMBL" id="RAG86940.1"/>
    </source>
</evidence>
<dbReference type="SUPFAM" id="SSF51261">
    <property type="entry name" value="Duplicated hybrid motif"/>
    <property type="match status" value="1"/>
</dbReference>
<dbReference type="InterPro" id="IPR011055">
    <property type="entry name" value="Dup_hybrid_motif"/>
</dbReference>
<evidence type="ECO:0000259" key="3">
    <source>
        <dbReference type="Pfam" id="PF01551"/>
    </source>
</evidence>
<sequence>MTRFDEADALPVEGFGRTDGPEDHTDPGDVAFDDPEAPQPDEVCPGGRAGRRRGARRRSAVLTIAVPSIAVIGVAGAAAATIGPLRAHHHDTTAASSSRTEAAAQAKAQALATSEARDAAQRAARDKARTALQLREAAARKAAAEAPRFVLPISFHSGLSALFGQAGTHWMQLHTGIDFPVPEGTPVHAVTGGTVTTEWNPFYGYMVKLTAPDGTVTWYCHLSSYRVRSGHVKVGDIIAYSGDTGNSTGPHLHFEVHPDGGPAVDPLPWLLARGLDPR</sequence>
<proteinExistence type="predicted"/>
<dbReference type="Gene3D" id="2.70.70.10">
    <property type="entry name" value="Glucose Permease (Domain IIA)"/>
    <property type="match status" value="1"/>
</dbReference>
<gene>
    <name evidence="4" type="ORF">DN069_04125</name>
</gene>
<dbReference type="InterPro" id="IPR050570">
    <property type="entry name" value="Cell_wall_metabolism_enzyme"/>
</dbReference>
<feature type="transmembrane region" description="Helical" evidence="2">
    <location>
        <begin position="60"/>
        <end position="82"/>
    </location>
</feature>
<keyword evidence="2" id="KW-0472">Membrane</keyword>
<dbReference type="CDD" id="cd12797">
    <property type="entry name" value="M23_peptidase"/>
    <property type="match status" value="1"/>
</dbReference>
<name>A0A2X0KJP9_9ACTN</name>
<dbReference type="PANTHER" id="PTHR21666:SF270">
    <property type="entry name" value="MUREIN HYDROLASE ACTIVATOR ENVC"/>
    <property type="match status" value="1"/>
</dbReference>
<feature type="domain" description="M23ase beta-sheet core" evidence="3">
    <location>
        <begin position="173"/>
        <end position="266"/>
    </location>
</feature>
<evidence type="ECO:0000313" key="5">
    <source>
        <dbReference type="Proteomes" id="UP000248889"/>
    </source>
</evidence>
<dbReference type="PANTHER" id="PTHR21666">
    <property type="entry name" value="PEPTIDASE-RELATED"/>
    <property type="match status" value="1"/>
</dbReference>
<dbReference type="OrthoDB" id="5244067at2"/>
<dbReference type="FunFam" id="2.70.70.10:FF:000013">
    <property type="entry name" value="Peptidase family M23"/>
    <property type="match status" value="1"/>
</dbReference>
<reference evidence="4 5" key="1">
    <citation type="submission" date="2018-06" db="EMBL/GenBank/DDBJ databases">
        <title>Streptacidiphilus pinicola sp. nov., isolated from pine grove soil.</title>
        <authorList>
            <person name="Roh S.G."/>
            <person name="Park S."/>
            <person name="Kim M.-K."/>
            <person name="Yun B.-R."/>
            <person name="Park J."/>
            <person name="Kim M.J."/>
            <person name="Kim Y.S."/>
            <person name="Kim S.B."/>
        </authorList>
    </citation>
    <scope>NUCLEOTIDE SEQUENCE [LARGE SCALE GENOMIC DNA]</scope>
    <source>
        <strain evidence="4 5">MMS16-CNU450</strain>
    </source>
</reference>
<dbReference type="Pfam" id="PF01551">
    <property type="entry name" value="Peptidase_M23"/>
    <property type="match status" value="1"/>
</dbReference>
<protein>
    <recommendedName>
        <fullName evidence="3">M23ase beta-sheet core domain-containing protein</fullName>
    </recommendedName>
</protein>
<dbReference type="AlphaFoldDB" id="A0A2X0KJP9"/>